<dbReference type="EMBL" id="AOJF01000045">
    <property type="protein sequence ID" value="EMA59046.1"/>
    <property type="molecule type" value="Genomic_DNA"/>
</dbReference>
<dbReference type="Proteomes" id="UP000011581">
    <property type="component" value="Unassembled WGS sequence"/>
</dbReference>
<protein>
    <submittedName>
        <fullName evidence="2">Uncharacterized protein</fullName>
    </submittedName>
</protein>
<evidence type="ECO:0000256" key="1">
    <source>
        <dbReference type="SAM" id="MobiDB-lite"/>
    </source>
</evidence>
<feature type="region of interest" description="Disordered" evidence="1">
    <location>
        <begin position="56"/>
        <end position="81"/>
    </location>
</feature>
<organism evidence="2 3">
    <name type="scientific">Halorubrum distributum JCM 13561</name>
    <dbReference type="NCBI Taxonomy" id="1227483"/>
    <lineage>
        <taxon>Archaea</taxon>
        <taxon>Methanobacteriati</taxon>
        <taxon>Methanobacteriota</taxon>
        <taxon>Stenosarchaea group</taxon>
        <taxon>Halobacteria</taxon>
        <taxon>Halobacteriales</taxon>
        <taxon>Haloferacaceae</taxon>
        <taxon>Halorubrum</taxon>
        <taxon>Halorubrum distributum group</taxon>
    </lineage>
</organism>
<dbReference type="AlphaFoldDB" id="M0NMP7"/>
<proteinExistence type="predicted"/>
<dbReference type="PATRIC" id="fig|1227483.3.peg.2223"/>
<name>M0NMP7_9EURY</name>
<gene>
    <name evidence="2" type="ORF">C470_11187</name>
</gene>
<reference evidence="2 3" key="1">
    <citation type="journal article" date="2014" name="PLoS Genet.">
        <title>Phylogenetically driven sequencing of extremely halophilic archaea reveals strategies for static and dynamic osmo-response.</title>
        <authorList>
            <person name="Becker E.A."/>
            <person name="Seitzer P.M."/>
            <person name="Tritt A."/>
            <person name="Larsen D."/>
            <person name="Krusor M."/>
            <person name="Yao A.I."/>
            <person name="Wu D."/>
            <person name="Madern D."/>
            <person name="Eisen J.A."/>
            <person name="Darling A.E."/>
            <person name="Facciotti M.T."/>
        </authorList>
    </citation>
    <scope>NUCLEOTIDE SEQUENCE [LARGE SCALE GENOMIC DNA]</scope>
    <source>
        <strain evidence="2 3">JCM 13561</strain>
    </source>
</reference>
<accession>M0NMP7</accession>
<feature type="region of interest" description="Disordered" evidence="1">
    <location>
        <begin position="194"/>
        <end position="227"/>
    </location>
</feature>
<comment type="caution">
    <text evidence="2">The sequence shown here is derived from an EMBL/GenBank/DDBJ whole genome shotgun (WGS) entry which is preliminary data.</text>
</comment>
<evidence type="ECO:0000313" key="2">
    <source>
        <dbReference type="EMBL" id="EMA59046.1"/>
    </source>
</evidence>
<evidence type="ECO:0000313" key="3">
    <source>
        <dbReference type="Proteomes" id="UP000011581"/>
    </source>
</evidence>
<sequence>MTLSGEPSTMADVPRRRVLLAAASGIAALAGCSGSETASNSYPVRNERRIEDYELEKTRDEDGGALVTGDEATPSLSATERARQRRHAYRVLVSEDDLAALTFAETSASERLRSFCAGTDFDAESVYLLSMPVGACRDVRLTSVSVEPDDLADGDLHPHADFCRAYRPADVECDPEATHTVGFAIRIPVAADHSNGSGRGMASSCRRGEPPAVFNASASSGTGGDEA</sequence>